<evidence type="ECO:0000313" key="5">
    <source>
        <dbReference type="EMBL" id="MDP1027400.1"/>
    </source>
</evidence>
<proteinExistence type="predicted"/>
<dbReference type="InterPro" id="IPR027417">
    <property type="entry name" value="P-loop_NTPase"/>
</dbReference>
<keyword evidence="6" id="KW-1185">Reference proteome</keyword>
<dbReference type="EMBL" id="JAUUDS010000003">
    <property type="protein sequence ID" value="MDP1027400.1"/>
    <property type="molecule type" value="Genomic_DNA"/>
</dbReference>
<evidence type="ECO:0000259" key="4">
    <source>
        <dbReference type="PROSITE" id="PS50893"/>
    </source>
</evidence>
<dbReference type="Gene3D" id="3.40.50.300">
    <property type="entry name" value="P-loop containing nucleotide triphosphate hydrolases"/>
    <property type="match status" value="1"/>
</dbReference>
<dbReference type="GO" id="GO:0005524">
    <property type="term" value="F:ATP binding"/>
    <property type="evidence" value="ECO:0007669"/>
    <property type="project" value="UniProtKB-KW"/>
</dbReference>
<dbReference type="PROSITE" id="PS50893">
    <property type="entry name" value="ABC_TRANSPORTER_2"/>
    <property type="match status" value="1"/>
</dbReference>
<evidence type="ECO:0000256" key="3">
    <source>
        <dbReference type="ARBA" id="ARBA00022840"/>
    </source>
</evidence>
<reference evidence="5 6" key="1">
    <citation type="submission" date="2023-07" db="EMBL/GenBank/DDBJ databases">
        <authorList>
            <person name="Kim M.K."/>
        </authorList>
    </citation>
    <scope>NUCLEOTIDE SEQUENCE [LARGE SCALE GENOMIC DNA]</scope>
    <source>
        <strain evidence="5 6">KR1UV-12</strain>
    </source>
</reference>
<organism evidence="5 6">
    <name type="scientific">Sphingomonas aurea</name>
    <dbReference type="NCBI Taxonomy" id="3063994"/>
    <lineage>
        <taxon>Bacteria</taxon>
        <taxon>Pseudomonadati</taxon>
        <taxon>Pseudomonadota</taxon>
        <taxon>Alphaproteobacteria</taxon>
        <taxon>Sphingomonadales</taxon>
        <taxon>Sphingomonadaceae</taxon>
        <taxon>Sphingomonas</taxon>
    </lineage>
</organism>
<dbReference type="Proteomes" id="UP001230685">
    <property type="component" value="Unassembled WGS sequence"/>
</dbReference>
<dbReference type="InterPro" id="IPR050093">
    <property type="entry name" value="ABC_SmlMolc_Importer"/>
</dbReference>
<gene>
    <name evidence="5" type="ORF">Q5H91_09255</name>
</gene>
<keyword evidence="2" id="KW-0547">Nucleotide-binding</keyword>
<dbReference type="SMART" id="SM00382">
    <property type="entry name" value="AAA"/>
    <property type="match status" value="1"/>
</dbReference>
<keyword evidence="3 5" id="KW-0067">ATP-binding</keyword>
<dbReference type="InterPro" id="IPR003439">
    <property type="entry name" value="ABC_transporter-like_ATP-bd"/>
</dbReference>
<dbReference type="PROSITE" id="PS00211">
    <property type="entry name" value="ABC_TRANSPORTER_1"/>
    <property type="match status" value="1"/>
</dbReference>
<dbReference type="Pfam" id="PF00005">
    <property type="entry name" value="ABC_tran"/>
    <property type="match status" value="1"/>
</dbReference>
<protein>
    <submittedName>
        <fullName evidence="5">ATP-binding cassette domain-containing protein</fullName>
    </submittedName>
</protein>
<comment type="caution">
    <text evidence="5">The sequence shown here is derived from an EMBL/GenBank/DDBJ whole genome shotgun (WGS) entry which is preliminary data.</text>
</comment>
<dbReference type="RefSeq" id="WP_305173102.1">
    <property type="nucleotide sequence ID" value="NZ_JAUUDS010000003.1"/>
</dbReference>
<accession>A0ABT9EKA2</accession>
<evidence type="ECO:0000313" key="6">
    <source>
        <dbReference type="Proteomes" id="UP001230685"/>
    </source>
</evidence>
<dbReference type="PANTHER" id="PTHR42781:SF4">
    <property type="entry name" value="SPERMIDINE_PUTRESCINE IMPORT ATP-BINDING PROTEIN POTA"/>
    <property type="match status" value="1"/>
</dbReference>
<keyword evidence="1" id="KW-0813">Transport</keyword>
<dbReference type="PANTHER" id="PTHR42781">
    <property type="entry name" value="SPERMIDINE/PUTRESCINE IMPORT ATP-BINDING PROTEIN POTA"/>
    <property type="match status" value="1"/>
</dbReference>
<dbReference type="InterPro" id="IPR003593">
    <property type="entry name" value="AAA+_ATPase"/>
</dbReference>
<evidence type="ECO:0000256" key="1">
    <source>
        <dbReference type="ARBA" id="ARBA00022448"/>
    </source>
</evidence>
<dbReference type="InterPro" id="IPR017871">
    <property type="entry name" value="ABC_transporter-like_CS"/>
</dbReference>
<dbReference type="SUPFAM" id="SSF52540">
    <property type="entry name" value="P-loop containing nucleoside triphosphate hydrolases"/>
    <property type="match status" value="1"/>
</dbReference>
<name>A0ABT9EKA2_9SPHN</name>
<sequence>MQPPALAWEQVTKLYGDTAAVADVSLAVDGGSFVALVGTSGSGKSTLLKMANRLVEPTRGRVLLGGEDVTRGPAPAVRRRIGYVFQNIGLFPHLTVAENVAIGPRISGQPVPDVAQLLDLLELPRDVAPRMPAELSGGQRQRVGIARALAPGAKLLLLDEAFGALDPVTRDALGQRLRALHDELGLTTILVTHDMAEALLLATRVVVMKAGRVVADETPAALLAGGGGDAAQALVAVPRDQAARLAAVR</sequence>
<evidence type="ECO:0000256" key="2">
    <source>
        <dbReference type="ARBA" id="ARBA00022741"/>
    </source>
</evidence>
<feature type="domain" description="ABC transporter" evidence="4">
    <location>
        <begin position="6"/>
        <end position="235"/>
    </location>
</feature>